<sequence>MSCPNISTVLDGAAPVMVSPRTSVREVASLMRAHRTTASLVMESSGDRIAGIFTSKDLVLRVVAAGLDPSTCSVVRVMTPHPDTVSPDISIIDALKRMYERHYLNLPVLSADNEILGVVDVLRLCYATLEQMKTIQRNKQAEDGQGANGNSSELGESGPMWSRFFNGTLPAEFENRSEVGRNSHAGYSVGPPGSYLESSPFSPEIYPNESASMVEDIRSAVNSRVGEQETFPLAMSPMQAVAQGGLGAMSMPLPPTDSHIGCHSHSATAAQSQITVGGPSAPPPNVPEGHYTFKFKSPAGKTHRFTSPKDDIDDLRNAVVRLMTQDGVEDAQEMLDKVGIAYLDEDDDTVSLSTSKDLEHAVQVASQLGKHRVFIQFNPQGLAEHQAKKRLAREEELKKKREDDEAEMARKAVIAAKEALRGISVGKADEEATGPLGIPEKYLVPTALGGGFLAALLVVFIATKVAKS</sequence>
<proteinExistence type="predicted"/>
<comment type="caution">
    <text evidence="1">The sequence shown here is derived from an EMBL/GenBank/DDBJ whole genome shotgun (WGS) entry which is preliminary data.</text>
</comment>
<keyword evidence="2" id="KW-1185">Reference proteome</keyword>
<organism evidence="1 2">
    <name type="scientific">Spiromyces aspiralis</name>
    <dbReference type="NCBI Taxonomy" id="68401"/>
    <lineage>
        <taxon>Eukaryota</taxon>
        <taxon>Fungi</taxon>
        <taxon>Fungi incertae sedis</taxon>
        <taxon>Zoopagomycota</taxon>
        <taxon>Kickxellomycotina</taxon>
        <taxon>Kickxellomycetes</taxon>
        <taxon>Kickxellales</taxon>
        <taxon>Kickxellaceae</taxon>
        <taxon>Spiromyces</taxon>
    </lineage>
</organism>
<protein>
    <submittedName>
        <fullName evidence="1">Uncharacterized protein</fullName>
    </submittedName>
</protein>
<reference evidence="1" key="1">
    <citation type="submission" date="2022-06" db="EMBL/GenBank/DDBJ databases">
        <title>Phylogenomic reconstructions and comparative analyses of Kickxellomycotina fungi.</title>
        <authorList>
            <person name="Reynolds N.K."/>
            <person name="Stajich J.E."/>
            <person name="Barry K."/>
            <person name="Grigoriev I.V."/>
            <person name="Crous P."/>
            <person name="Smith M.E."/>
        </authorList>
    </citation>
    <scope>NUCLEOTIDE SEQUENCE</scope>
    <source>
        <strain evidence="1">RSA 2271</strain>
    </source>
</reference>
<evidence type="ECO:0000313" key="2">
    <source>
        <dbReference type="Proteomes" id="UP001145114"/>
    </source>
</evidence>
<name>A0ACC1HIE0_9FUNG</name>
<evidence type="ECO:0000313" key="1">
    <source>
        <dbReference type="EMBL" id="KAJ1673674.1"/>
    </source>
</evidence>
<dbReference type="Proteomes" id="UP001145114">
    <property type="component" value="Unassembled WGS sequence"/>
</dbReference>
<dbReference type="EMBL" id="JAMZIH010006688">
    <property type="protein sequence ID" value="KAJ1673674.1"/>
    <property type="molecule type" value="Genomic_DNA"/>
</dbReference>
<accession>A0ACC1HIE0</accession>
<gene>
    <name evidence="1" type="ORF">EV182_004780</name>
</gene>